<gene>
    <name evidence="1" type="ORF">A2786_01735</name>
</gene>
<organism evidence="1 2">
    <name type="scientific">Candidatus Chisholmbacteria bacterium RIFCSPHIGHO2_01_FULL_52_32</name>
    <dbReference type="NCBI Taxonomy" id="1797591"/>
    <lineage>
        <taxon>Bacteria</taxon>
        <taxon>Candidatus Chisholmiibacteriota</taxon>
    </lineage>
</organism>
<protein>
    <submittedName>
        <fullName evidence="1">Uncharacterized protein</fullName>
    </submittedName>
</protein>
<dbReference type="EMBL" id="MHCJ01000003">
    <property type="protein sequence ID" value="OGY18219.1"/>
    <property type="molecule type" value="Genomic_DNA"/>
</dbReference>
<evidence type="ECO:0000313" key="1">
    <source>
        <dbReference type="EMBL" id="OGY18219.1"/>
    </source>
</evidence>
<accession>A0A1G1VS50</accession>
<evidence type="ECO:0000313" key="2">
    <source>
        <dbReference type="Proteomes" id="UP000179233"/>
    </source>
</evidence>
<comment type="caution">
    <text evidence="1">The sequence shown here is derived from an EMBL/GenBank/DDBJ whole genome shotgun (WGS) entry which is preliminary data.</text>
</comment>
<reference evidence="1 2" key="1">
    <citation type="journal article" date="2016" name="Nat. Commun.">
        <title>Thousands of microbial genomes shed light on interconnected biogeochemical processes in an aquifer system.</title>
        <authorList>
            <person name="Anantharaman K."/>
            <person name="Brown C.T."/>
            <person name="Hug L.A."/>
            <person name="Sharon I."/>
            <person name="Castelle C.J."/>
            <person name="Probst A.J."/>
            <person name="Thomas B.C."/>
            <person name="Singh A."/>
            <person name="Wilkins M.J."/>
            <person name="Karaoz U."/>
            <person name="Brodie E.L."/>
            <person name="Williams K.H."/>
            <person name="Hubbard S.S."/>
            <person name="Banfield J.F."/>
        </authorList>
    </citation>
    <scope>NUCLEOTIDE SEQUENCE [LARGE SCALE GENOMIC DNA]</scope>
</reference>
<sequence>MASSEGNQPSFAQEAVLEEVGRILPDTDRSSLYFSNRDLFRAYGVELGDIAHQLGEVSGVYPKETRLALSILAFNKLGEAGDGQDLTRKERYLRESYQALDQTEQGIVDVLVGSISRPPEERRMVEVDLPFYEQVVSAVVGKDWEMHKDLRDRIFGDEQFDPLVFKKRLRAEYAVIQREQFIRWASDNFSNDNGNLERFEALLAKYPDVAPLLDSRVEDTSTEKHKQVKAILYGLRSTTPPRAVTPGVYQSWVRPHS</sequence>
<dbReference type="Proteomes" id="UP000179233">
    <property type="component" value="Unassembled WGS sequence"/>
</dbReference>
<dbReference type="AlphaFoldDB" id="A0A1G1VS50"/>
<name>A0A1G1VS50_9BACT</name>
<proteinExistence type="predicted"/>